<dbReference type="EMBL" id="JBHMDY010000006">
    <property type="protein sequence ID" value="MFB9260633.1"/>
    <property type="molecule type" value="Genomic_DNA"/>
</dbReference>
<name>A0ABV5JSC7_9ACTN</name>
<gene>
    <name evidence="2" type="ORF">ACFFVD_12540</name>
</gene>
<evidence type="ECO:0008006" key="4">
    <source>
        <dbReference type="Google" id="ProtNLM"/>
    </source>
</evidence>
<feature type="compositionally biased region" description="Pro residues" evidence="1">
    <location>
        <begin position="93"/>
        <end position="107"/>
    </location>
</feature>
<evidence type="ECO:0000313" key="2">
    <source>
        <dbReference type="EMBL" id="MFB9260633.1"/>
    </source>
</evidence>
<organism evidence="2 3">
    <name type="scientific">Dietzia aerolata</name>
    <dbReference type="NCBI Taxonomy" id="595984"/>
    <lineage>
        <taxon>Bacteria</taxon>
        <taxon>Bacillati</taxon>
        <taxon>Actinomycetota</taxon>
        <taxon>Actinomycetes</taxon>
        <taxon>Mycobacteriales</taxon>
        <taxon>Dietziaceae</taxon>
        <taxon>Dietzia</taxon>
    </lineage>
</organism>
<comment type="caution">
    <text evidence="2">The sequence shown here is derived from an EMBL/GenBank/DDBJ whole genome shotgun (WGS) entry which is preliminary data.</text>
</comment>
<protein>
    <recommendedName>
        <fullName evidence="4">PE domain-containing protein</fullName>
    </recommendedName>
</protein>
<reference evidence="2 3" key="1">
    <citation type="submission" date="2024-09" db="EMBL/GenBank/DDBJ databases">
        <authorList>
            <person name="Sun Q."/>
            <person name="Mori K."/>
        </authorList>
    </citation>
    <scope>NUCLEOTIDE SEQUENCE [LARGE SCALE GENOMIC DNA]</scope>
    <source>
        <strain evidence="2 3">CCM 7659</strain>
    </source>
</reference>
<dbReference type="Proteomes" id="UP001589700">
    <property type="component" value="Unassembled WGS sequence"/>
</dbReference>
<proteinExistence type="predicted"/>
<evidence type="ECO:0000313" key="3">
    <source>
        <dbReference type="Proteomes" id="UP001589700"/>
    </source>
</evidence>
<accession>A0ABV5JSC7</accession>
<evidence type="ECO:0000256" key="1">
    <source>
        <dbReference type="SAM" id="MobiDB-lite"/>
    </source>
</evidence>
<feature type="region of interest" description="Disordered" evidence="1">
    <location>
        <begin position="88"/>
        <end position="107"/>
    </location>
</feature>
<keyword evidence="3" id="KW-1185">Reference proteome</keyword>
<dbReference type="RefSeq" id="WP_380023813.1">
    <property type="nucleotide sequence ID" value="NZ_JBHMDY010000006.1"/>
</dbReference>
<sequence>MVEVDPVQLHVAGGALSAAADDAGPVLAESVGSDCGAGFPGTSAAHAALVDTWLAGDRALVAAVRAASASLHRVADDYVGTDDHNASLLPILPSGPPSPGAPPALSM</sequence>